<dbReference type="Pfam" id="PF12855">
    <property type="entry name" value="Ecl1"/>
    <property type="match status" value="1"/>
</dbReference>
<reference evidence="3" key="3">
    <citation type="submission" date="2020-03" db="EMBL/GenBank/DDBJ databases">
        <title>A mixture of massive structural variations and highly conserved coding sequences in Ustilaginoidea virens genome.</title>
        <authorList>
            <person name="Zhang K."/>
            <person name="Zhao Z."/>
            <person name="Zhang Z."/>
            <person name="Li Y."/>
            <person name="Hsiang T."/>
            <person name="Sun W."/>
        </authorList>
    </citation>
    <scope>NUCLEOTIDE SEQUENCE</scope>
    <source>
        <strain evidence="3">UV-8b</strain>
    </source>
</reference>
<feature type="compositionally biased region" description="Polar residues" evidence="1">
    <location>
        <begin position="70"/>
        <end position="88"/>
    </location>
</feature>
<keyword evidence="4" id="KW-1185">Reference proteome</keyword>
<evidence type="ECO:0000313" key="2">
    <source>
        <dbReference type="EMBL" id="GAO18800.1"/>
    </source>
</evidence>
<dbReference type="Proteomes" id="UP000027002">
    <property type="component" value="Chromosome 4"/>
</dbReference>
<protein>
    <submittedName>
        <fullName evidence="2">Uncharacterized protein</fullName>
    </submittedName>
</protein>
<gene>
    <name evidence="3" type="ORF">UV8b_05911</name>
    <name evidence="2" type="ORF">UVI_02015080</name>
</gene>
<sequence>MAECAVTEAWAASFCLGCDKHLLGQHHYCSRDCYLQDKEAHSSRLQKLAELRSPMPKLLHPRMPQAKQAAATTKRPSGEASPTQQRLETGNDLPHRQTTRIYAKLFESILATDIRAEAQVPHL</sequence>
<evidence type="ECO:0000256" key="1">
    <source>
        <dbReference type="SAM" id="MobiDB-lite"/>
    </source>
</evidence>
<evidence type="ECO:0000313" key="4">
    <source>
        <dbReference type="Proteomes" id="UP000027002"/>
    </source>
</evidence>
<dbReference type="GeneID" id="66066688"/>
<organism evidence="2 5">
    <name type="scientific">Ustilaginoidea virens</name>
    <name type="common">Rice false smut fungus</name>
    <name type="synonym">Villosiclava virens</name>
    <dbReference type="NCBI Taxonomy" id="1159556"/>
    <lineage>
        <taxon>Eukaryota</taxon>
        <taxon>Fungi</taxon>
        <taxon>Dikarya</taxon>
        <taxon>Ascomycota</taxon>
        <taxon>Pezizomycotina</taxon>
        <taxon>Sordariomycetes</taxon>
        <taxon>Hypocreomycetidae</taxon>
        <taxon>Hypocreales</taxon>
        <taxon>Clavicipitaceae</taxon>
        <taxon>Ustilaginoidea</taxon>
    </lineage>
</organism>
<dbReference type="AlphaFoldDB" id="A0A063BPL6"/>
<dbReference type="OrthoDB" id="4961582at2759"/>
<dbReference type="HOGENOM" id="CLU_2016934_0_0_1"/>
<accession>A0A063BPL6</accession>
<evidence type="ECO:0000313" key="5">
    <source>
        <dbReference type="Proteomes" id="UP000054053"/>
    </source>
</evidence>
<reference evidence="2" key="1">
    <citation type="journal article" date="2016" name="Genome Announc.">
        <title>Genome Sequence of Ustilaginoidea virens IPU010, a Rice Pathogenic Fungus Causing False Smut.</title>
        <authorList>
            <person name="Kumagai T."/>
            <person name="Ishii T."/>
            <person name="Terai G."/>
            <person name="Umemura M."/>
            <person name="Machida M."/>
            <person name="Asai K."/>
        </authorList>
    </citation>
    <scope>NUCLEOTIDE SEQUENCE [LARGE SCALE GENOMIC DNA]</scope>
    <source>
        <strain evidence="2">IPU010</strain>
    </source>
</reference>
<proteinExistence type="predicted"/>
<dbReference type="Proteomes" id="UP000054053">
    <property type="component" value="Unassembled WGS sequence"/>
</dbReference>
<name>A0A063BPL6_USTVR</name>
<dbReference type="EMBL" id="CP072756">
    <property type="protein sequence ID" value="QUC21668.1"/>
    <property type="molecule type" value="Genomic_DNA"/>
</dbReference>
<feature type="region of interest" description="Disordered" evidence="1">
    <location>
        <begin position="55"/>
        <end position="94"/>
    </location>
</feature>
<dbReference type="KEGG" id="uvi:66066688"/>
<dbReference type="RefSeq" id="XP_042999341.1">
    <property type="nucleotide sequence ID" value="XM_043143408.1"/>
</dbReference>
<dbReference type="EMBL" id="BBTG02000006">
    <property type="protein sequence ID" value="GAO18800.1"/>
    <property type="molecule type" value="Genomic_DNA"/>
</dbReference>
<evidence type="ECO:0000313" key="3">
    <source>
        <dbReference type="EMBL" id="QUC21668.1"/>
    </source>
</evidence>
<reference evidence="5" key="2">
    <citation type="journal article" date="2016" name="Genome Announc.">
        <title>Genome sequence of Ustilaginoidea virens IPU010, a rice pathogenic fungus causing false smut.</title>
        <authorList>
            <person name="Kumagai T."/>
            <person name="Ishii T."/>
            <person name="Terai G."/>
            <person name="Umemura M."/>
            <person name="Machida M."/>
            <person name="Asai K."/>
        </authorList>
    </citation>
    <scope>NUCLEOTIDE SEQUENCE [LARGE SCALE GENOMIC DNA]</scope>
    <source>
        <strain evidence="5">IPU010</strain>
    </source>
</reference>
<dbReference type="InterPro" id="IPR024368">
    <property type="entry name" value="Ecl1/2/3"/>
</dbReference>